<evidence type="ECO:0000313" key="2">
    <source>
        <dbReference type="Proteomes" id="UP000814140"/>
    </source>
</evidence>
<comment type="caution">
    <text evidence="1">The sequence shown here is derived from an EMBL/GenBank/DDBJ whole genome shotgun (WGS) entry which is preliminary data.</text>
</comment>
<reference evidence="1" key="2">
    <citation type="journal article" date="2022" name="New Phytol.">
        <title>Evolutionary transition to the ectomycorrhizal habit in the genomes of a hyperdiverse lineage of mushroom-forming fungi.</title>
        <authorList>
            <person name="Looney B."/>
            <person name="Miyauchi S."/>
            <person name="Morin E."/>
            <person name="Drula E."/>
            <person name="Courty P.E."/>
            <person name="Kohler A."/>
            <person name="Kuo A."/>
            <person name="LaButti K."/>
            <person name="Pangilinan J."/>
            <person name="Lipzen A."/>
            <person name="Riley R."/>
            <person name="Andreopoulos W."/>
            <person name="He G."/>
            <person name="Johnson J."/>
            <person name="Nolan M."/>
            <person name="Tritt A."/>
            <person name="Barry K.W."/>
            <person name="Grigoriev I.V."/>
            <person name="Nagy L.G."/>
            <person name="Hibbett D."/>
            <person name="Henrissat B."/>
            <person name="Matheny P.B."/>
            <person name="Labbe J."/>
            <person name="Martin F.M."/>
        </authorList>
    </citation>
    <scope>NUCLEOTIDE SEQUENCE</scope>
    <source>
        <strain evidence="1">HHB10654</strain>
    </source>
</reference>
<sequence>MARRRIDRPKEIGHHECSGGCNWWGTAGLRGEQQYYDSIKYRWPWYDPAHAHLVCCHNAGRPKYVCFSCRRAFKPSFIPGNEYAIARFRNAWLVRPDRTRLKDVWDAHLTRAPPPPEQEALYRAADMAASGYHFSGYTTTDLAELWAIAHAQRWPGNTTPAPELGMDALRAACLELGMDALRAVSPELWWTRLESRCPGCGGAGVQVGAAFRVPRRRDERAWRHAERAVSEGRGEKELYRLAPEDEAERWREAARVREKEQSLYERETERRRRLQALGLLKE</sequence>
<reference evidence="1" key="1">
    <citation type="submission" date="2021-03" db="EMBL/GenBank/DDBJ databases">
        <authorList>
            <consortium name="DOE Joint Genome Institute"/>
            <person name="Ahrendt S."/>
            <person name="Looney B.P."/>
            <person name="Miyauchi S."/>
            <person name="Morin E."/>
            <person name="Drula E."/>
            <person name="Courty P.E."/>
            <person name="Chicoki N."/>
            <person name="Fauchery L."/>
            <person name="Kohler A."/>
            <person name="Kuo A."/>
            <person name="Labutti K."/>
            <person name="Pangilinan J."/>
            <person name="Lipzen A."/>
            <person name="Riley R."/>
            <person name="Andreopoulos W."/>
            <person name="He G."/>
            <person name="Johnson J."/>
            <person name="Barry K.W."/>
            <person name="Grigoriev I.V."/>
            <person name="Nagy L."/>
            <person name="Hibbett D."/>
            <person name="Henrissat B."/>
            <person name="Matheny P.B."/>
            <person name="Labbe J."/>
            <person name="Martin F."/>
        </authorList>
    </citation>
    <scope>NUCLEOTIDE SEQUENCE</scope>
    <source>
        <strain evidence="1">HHB10654</strain>
    </source>
</reference>
<keyword evidence="2" id="KW-1185">Reference proteome</keyword>
<accession>A0ACB8T0D6</accession>
<dbReference type="Proteomes" id="UP000814140">
    <property type="component" value="Unassembled WGS sequence"/>
</dbReference>
<gene>
    <name evidence="1" type="ORF">BV25DRAFT_1916619</name>
</gene>
<protein>
    <submittedName>
        <fullName evidence="1">Uncharacterized protein</fullName>
    </submittedName>
</protein>
<organism evidence="1 2">
    <name type="scientific">Artomyces pyxidatus</name>
    <dbReference type="NCBI Taxonomy" id="48021"/>
    <lineage>
        <taxon>Eukaryota</taxon>
        <taxon>Fungi</taxon>
        <taxon>Dikarya</taxon>
        <taxon>Basidiomycota</taxon>
        <taxon>Agaricomycotina</taxon>
        <taxon>Agaricomycetes</taxon>
        <taxon>Russulales</taxon>
        <taxon>Auriscalpiaceae</taxon>
        <taxon>Artomyces</taxon>
    </lineage>
</organism>
<proteinExistence type="predicted"/>
<evidence type="ECO:0000313" key="1">
    <source>
        <dbReference type="EMBL" id="KAI0061586.1"/>
    </source>
</evidence>
<name>A0ACB8T0D6_9AGAM</name>
<dbReference type="EMBL" id="MU277211">
    <property type="protein sequence ID" value="KAI0061586.1"/>
    <property type="molecule type" value="Genomic_DNA"/>
</dbReference>